<dbReference type="PROSITE" id="PS50954">
    <property type="entry name" value="LEM"/>
    <property type="match status" value="1"/>
</dbReference>
<dbReference type="InterPro" id="IPR052277">
    <property type="entry name" value="INM_ESCRT-Associated"/>
</dbReference>
<reference evidence="10" key="2">
    <citation type="submission" date="2023-05" db="EMBL/GenBank/DDBJ databases">
        <authorList>
            <person name="Fouks B."/>
        </authorList>
    </citation>
    <scope>NUCLEOTIDE SEQUENCE</scope>
    <source>
        <strain evidence="10">Stay&amp;Tobe</strain>
        <tissue evidence="10">Testes</tissue>
    </source>
</reference>
<sequence length="613" mass="70379">MASIETLSNSDLRHKLKEYGFSVGPVTETTRKVLIEKLRKLMTKKELPKYVPITNKRRQCSSYFSSDEEESGNEDKRCPVSSLSFRSLRKISSEIKRREELINQKEFNSGSDFFDSPKISRPTGTPEIKPDEFKSSWCRPSFLRQDNSKVRRSPSRPASPKMFEDCSDSDIENHKRKKNKPVSQLSNRHKSGLENSPSSIARIKSRNSKQKNCDNSGKIDNASDISRNKNSSLNSNFVRSPSELPMNVSPAEYLNPTNIFYVKENDNLFSPVNTSQSPMSDNSQKFKMAEFARFDYNVRPVSKILIAMVGLFLLYVAVMYLITGSGSGVRFSSEDTSSKFPICPSGKNSVDSYINSDIICIEKRDIIPAIQMTKILHAELYQRAIAFQCSGTKTSVMTHLEVIKFLVTKYTPVNIPFLEFILHMVKLLVISNPHWGIMIIDTATGSTTNDKVHRNQLLHSGTFVVNDPVLPTFCYLKIKLLELLPLVVIFILALILMFVIMKYVKFYIQQKQQYRIDLHILIKQIINVLIRYQNNSPSGRPVFVPVNHIRDEILKLSNRDQMTILWDQAIKHINKFESRIRCEMKTVKGEKCEVWSWIPSEDTRNLQFDPLLR</sequence>
<dbReference type="PANTHER" id="PTHR13428:SF12">
    <property type="entry name" value="INNER NUCLEAR MEMBRANE PROTEIN MAN1"/>
    <property type="match status" value="1"/>
</dbReference>
<evidence type="ECO:0000256" key="5">
    <source>
        <dbReference type="ARBA" id="ARBA00023136"/>
    </source>
</evidence>
<feature type="transmembrane region" description="Helical" evidence="8">
    <location>
        <begin position="483"/>
        <end position="504"/>
    </location>
</feature>
<accession>A0AAD7ZJZ1</accession>
<evidence type="ECO:0000256" key="6">
    <source>
        <dbReference type="ARBA" id="ARBA00023242"/>
    </source>
</evidence>
<organism evidence="10 11">
    <name type="scientific">Diploptera punctata</name>
    <name type="common">Pacific beetle cockroach</name>
    <dbReference type="NCBI Taxonomy" id="6984"/>
    <lineage>
        <taxon>Eukaryota</taxon>
        <taxon>Metazoa</taxon>
        <taxon>Ecdysozoa</taxon>
        <taxon>Arthropoda</taxon>
        <taxon>Hexapoda</taxon>
        <taxon>Insecta</taxon>
        <taxon>Pterygota</taxon>
        <taxon>Neoptera</taxon>
        <taxon>Polyneoptera</taxon>
        <taxon>Dictyoptera</taxon>
        <taxon>Blattodea</taxon>
        <taxon>Blaberoidea</taxon>
        <taxon>Blaberidae</taxon>
        <taxon>Diplopterinae</taxon>
        <taxon>Diploptera</taxon>
    </lineage>
</organism>
<dbReference type="Pfam" id="PF09402">
    <property type="entry name" value="MSC"/>
    <property type="match status" value="1"/>
</dbReference>
<dbReference type="InterPro" id="IPR003887">
    <property type="entry name" value="LEM_dom"/>
</dbReference>
<gene>
    <name evidence="10" type="ORF">L9F63_023110</name>
</gene>
<dbReference type="SUPFAM" id="SSF63451">
    <property type="entry name" value="LEM domain"/>
    <property type="match status" value="1"/>
</dbReference>
<dbReference type="SMART" id="SM00540">
    <property type="entry name" value="LEM"/>
    <property type="match status" value="1"/>
</dbReference>
<dbReference type="Pfam" id="PF03020">
    <property type="entry name" value="LEM"/>
    <property type="match status" value="1"/>
</dbReference>
<keyword evidence="3 8" id="KW-0812">Transmembrane</keyword>
<evidence type="ECO:0000256" key="1">
    <source>
        <dbReference type="ARBA" id="ARBA00004473"/>
    </source>
</evidence>
<dbReference type="GO" id="GO:0031490">
    <property type="term" value="F:chromatin DNA binding"/>
    <property type="evidence" value="ECO:0007669"/>
    <property type="project" value="TreeGrafter"/>
</dbReference>
<evidence type="ECO:0000256" key="3">
    <source>
        <dbReference type="ARBA" id="ARBA00022692"/>
    </source>
</evidence>
<reference evidence="10" key="1">
    <citation type="journal article" date="2023" name="IScience">
        <title>Live-bearing cockroach genome reveals convergent evolutionary mechanisms linked to viviparity in insects and beyond.</title>
        <authorList>
            <person name="Fouks B."/>
            <person name="Harrison M.C."/>
            <person name="Mikhailova A.A."/>
            <person name="Marchal E."/>
            <person name="English S."/>
            <person name="Carruthers M."/>
            <person name="Jennings E.C."/>
            <person name="Chiamaka E.L."/>
            <person name="Frigard R.A."/>
            <person name="Pippel M."/>
            <person name="Attardo G.M."/>
            <person name="Benoit J.B."/>
            <person name="Bornberg-Bauer E."/>
            <person name="Tobe S.S."/>
        </authorList>
    </citation>
    <scope>NUCLEOTIDE SEQUENCE</scope>
    <source>
        <strain evidence="10">Stay&amp;Tobe</strain>
    </source>
</reference>
<feature type="compositionally biased region" description="Polar residues" evidence="7">
    <location>
        <begin position="223"/>
        <end position="239"/>
    </location>
</feature>
<dbReference type="CDD" id="cd12934">
    <property type="entry name" value="LEM"/>
    <property type="match status" value="1"/>
</dbReference>
<evidence type="ECO:0000313" key="11">
    <source>
        <dbReference type="Proteomes" id="UP001233999"/>
    </source>
</evidence>
<keyword evidence="2" id="KW-0597">Phosphoprotein</keyword>
<dbReference type="GO" id="GO:0030514">
    <property type="term" value="P:negative regulation of BMP signaling pathway"/>
    <property type="evidence" value="ECO:0007669"/>
    <property type="project" value="TreeGrafter"/>
</dbReference>
<evidence type="ECO:0000313" key="10">
    <source>
        <dbReference type="EMBL" id="KAJ9581722.1"/>
    </source>
</evidence>
<dbReference type="AlphaFoldDB" id="A0AAD7ZJZ1"/>
<feature type="region of interest" description="Disordered" evidence="7">
    <location>
        <begin position="112"/>
        <end position="133"/>
    </location>
</feature>
<proteinExistence type="predicted"/>
<dbReference type="InterPro" id="IPR011015">
    <property type="entry name" value="LEM/LEM-like_dom_sf"/>
</dbReference>
<dbReference type="Proteomes" id="UP001233999">
    <property type="component" value="Unassembled WGS sequence"/>
</dbReference>
<dbReference type="PANTHER" id="PTHR13428">
    <property type="entry name" value="INNER NUCLEAR MEMBRANE PROTEIN MAN1 LEM DOMAIN CONTAINING PROTEIN"/>
    <property type="match status" value="1"/>
</dbReference>
<feature type="domain" description="LEM" evidence="9">
    <location>
        <begin position="1"/>
        <end position="45"/>
    </location>
</feature>
<evidence type="ECO:0000256" key="7">
    <source>
        <dbReference type="SAM" id="MobiDB-lite"/>
    </source>
</evidence>
<keyword evidence="5 8" id="KW-0472">Membrane</keyword>
<comment type="subcellular location">
    <subcellularLocation>
        <location evidence="1">Nucleus inner membrane</location>
        <topology evidence="1">Multi-pass membrane protein</topology>
    </subcellularLocation>
</comment>
<evidence type="ECO:0000259" key="9">
    <source>
        <dbReference type="PROSITE" id="PS50954"/>
    </source>
</evidence>
<keyword evidence="4 8" id="KW-1133">Transmembrane helix</keyword>
<protein>
    <recommendedName>
        <fullName evidence="9">LEM domain-containing protein</fullName>
    </recommendedName>
</protein>
<name>A0AAD7ZJZ1_DIPPU</name>
<comment type="caution">
    <text evidence="10">The sequence shown here is derived from an EMBL/GenBank/DDBJ whole genome shotgun (WGS) entry which is preliminary data.</text>
</comment>
<dbReference type="FunFam" id="1.10.720.40:FF:000001">
    <property type="entry name" value="LEM domain containing 2, isoform CRA_a"/>
    <property type="match status" value="1"/>
</dbReference>
<dbReference type="GO" id="GO:0006998">
    <property type="term" value="P:nuclear envelope organization"/>
    <property type="evidence" value="ECO:0007669"/>
    <property type="project" value="TreeGrafter"/>
</dbReference>
<evidence type="ECO:0000256" key="4">
    <source>
        <dbReference type="ARBA" id="ARBA00022989"/>
    </source>
</evidence>
<dbReference type="Gene3D" id="1.10.720.40">
    <property type="match status" value="1"/>
</dbReference>
<feature type="region of interest" description="Disordered" evidence="7">
    <location>
        <begin position="145"/>
        <end position="241"/>
    </location>
</feature>
<dbReference type="InterPro" id="IPR041885">
    <property type="entry name" value="MAN1_winged_helix_dom"/>
</dbReference>
<evidence type="ECO:0000256" key="8">
    <source>
        <dbReference type="SAM" id="Phobius"/>
    </source>
</evidence>
<feature type="transmembrane region" description="Helical" evidence="8">
    <location>
        <begin position="304"/>
        <end position="322"/>
    </location>
</feature>
<evidence type="ECO:0000256" key="2">
    <source>
        <dbReference type="ARBA" id="ARBA00022553"/>
    </source>
</evidence>
<keyword evidence="6" id="KW-0539">Nucleus</keyword>
<dbReference type="InterPro" id="IPR018996">
    <property type="entry name" value="Man1/Src1-like_C"/>
</dbReference>
<dbReference type="EMBL" id="JASPKZ010007848">
    <property type="protein sequence ID" value="KAJ9581722.1"/>
    <property type="molecule type" value="Genomic_DNA"/>
</dbReference>
<dbReference type="Gene3D" id="1.10.10.1180">
    <property type="entry name" value="MAN1, winged-helix domain"/>
    <property type="match status" value="1"/>
</dbReference>
<keyword evidence="11" id="KW-1185">Reference proteome</keyword>
<dbReference type="GO" id="GO:0005637">
    <property type="term" value="C:nuclear inner membrane"/>
    <property type="evidence" value="ECO:0007669"/>
    <property type="project" value="UniProtKB-SubCell"/>
</dbReference>